<keyword evidence="5" id="KW-0862">Zinc</keyword>
<keyword evidence="8" id="KW-1185">Reference proteome</keyword>
<comment type="caution">
    <text evidence="7">The sequence shown here is derived from an EMBL/GenBank/DDBJ whole genome shotgun (WGS) entry which is preliminary data.</text>
</comment>
<sequence>MRVFFDQRQDAHAPARELHNGEWMPYSEKPSRTRSILDRLGSPAAVSDHGLAPVLAVHERAYVGFLQSAHARWLAAGRAGDAIGYTFPVVGRRPLPLDRIDAQLGAFSYDAGTPVAAGTWEGAYWSAQTALSALDAVAGGDRQAFALCRPPGHHAGRDYMGGYCYLNNAAIAARAARPLGYERVAILDVDYHHGNGTQDIFLDDGETFFCSIHADPATDYPFYWGHADETGTGDGDGATLNLPLPRGTAGETYLAVLDGAMEAIARHRPDLLVVSFGADTHASDPICAFDLDRDDFRAMAQRIAGAAVPVLIVMEGGYAIGDLGLNVSAFLSGFSA</sequence>
<evidence type="ECO:0000259" key="6">
    <source>
        <dbReference type="Pfam" id="PF00850"/>
    </source>
</evidence>
<dbReference type="PRINTS" id="PR01270">
    <property type="entry name" value="HDASUPER"/>
</dbReference>
<dbReference type="InterPro" id="IPR037138">
    <property type="entry name" value="His_deacetylse_dom_sf"/>
</dbReference>
<evidence type="ECO:0000313" key="8">
    <source>
        <dbReference type="Proteomes" id="UP000444401"/>
    </source>
</evidence>
<keyword evidence="3" id="KW-0479">Metal-binding</keyword>
<evidence type="ECO:0000256" key="5">
    <source>
        <dbReference type="ARBA" id="ARBA00022833"/>
    </source>
</evidence>
<evidence type="ECO:0000313" key="7">
    <source>
        <dbReference type="EMBL" id="MXO67741.1"/>
    </source>
</evidence>
<dbReference type="PANTHER" id="PTHR10625">
    <property type="entry name" value="HISTONE DEACETYLASE HDAC1-RELATED"/>
    <property type="match status" value="1"/>
</dbReference>
<accession>A0ABW9USA6</accession>
<comment type="similarity">
    <text evidence="2">Belongs to the histone deacetylase family.</text>
</comment>
<keyword evidence="4" id="KW-0378">Hydrolase</keyword>
<dbReference type="EMBL" id="WTYO01000001">
    <property type="protein sequence ID" value="MXO67741.1"/>
    <property type="molecule type" value="Genomic_DNA"/>
</dbReference>
<organism evidence="7 8">
    <name type="scientific">Pelagerythrobacter marinus</name>
    <dbReference type="NCBI Taxonomy" id="538382"/>
    <lineage>
        <taxon>Bacteria</taxon>
        <taxon>Pseudomonadati</taxon>
        <taxon>Pseudomonadota</taxon>
        <taxon>Alphaproteobacteria</taxon>
        <taxon>Sphingomonadales</taxon>
        <taxon>Erythrobacteraceae</taxon>
        <taxon>Pelagerythrobacter</taxon>
    </lineage>
</organism>
<dbReference type="Gene3D" id="3.40.800.20">
    <property type="entry name" value="Histone deacetylase domain"/>
    <property type="match status" value="1"/>
</dbReference>
<evidence type="ECO:0000256" key="2">
    <source>
        <dbReference type="ARBA" id="ARBA00005947"/>
    </source>
</evidence>
<feature type="domain" description="Histone deacetylase" evidence="6">
    <location>
        <begin position="28"/>
        <end position="331"/>
    </location>
</feature>
<evidence type="ECO:0000256" key="1">
    <source>
        <dbReference type="ARBA" id="ARBA00001947"/>
    </source>
</evidence>
<evidence type="ECO:0000256" key="4">
    <source>
        <dbReference type="ARBA" id="ARBA00022801"/>
    </source>
</evidence>
<dbReference type="Proteomes" id="UP000444401">
    <property type="component" value="Unassembled WGS sequence"/>
</dbReference>
<proteinExistence type="inferred from homology"/>
<comment type="cofactor">
    <cofactor evidence="1">
        <name>Zn(2+)</name>
        <dbReference type="ChEBI" id="CHEBI:29105"/>
    </cofactor>
</comment>
<dbReference type="PANTHER" id="PTHR10625:SF17">
    <property type="entry name" value="HISTONE DEACETYLASE 8"/>
    <property type="match status" value="1"/>
</dbReference>
<dbReference type="RefSeq" id="WP_160732369.1">
    <property type="nucleotide sequence ID" value="NZ_WTYO01000001.1"/>
</dbReference>
<dbReference type="SUPFAM" id="SSF52768">
    <property type="entry name" value="Arginase/deacetylase"/>
    <property type="match status" value="1"/>
</dbReference>
<gene>
    <name evidence="7" type="ORF">GRI72_02695</name>
</gene>
<dbReference type="InterPro" id="IPR023696">
    <property type="entry name" value="Ureohydrolase_dom_sf"/>
</dbReference>
<name>A0ABW9USA6_9SPHN</name>
<dbReference type="Pfam" id="PF00850">
    <property type="entry name" value="Hist_deacetyl"/>
    <property type="match status" value="1"/>
</dbReference>
<dbReference type="CDD" id="cd10001">
    <property type="entry name" value="HDAC_classII_APAH"/>
    <property type="match status" value="1"/>
</dbReference>
<dbReference type="InterPro" id="IPR000286">
    <property type="entry name" value="HDACs"/>
</dbReference>
<protein>
    <submittedName>
        <fullName evidence="7">Histone deacetylase family protein</fullName>
    </submittedName>
</protein>
<reference evidence="7 8" key="1">
    <citation type="submission" date="2019-12" db="EMBL/GenBank/DDBJ databases">
        <title>Genomic-based taxomic classification of the family Erythrobacteraceae.</title>
        <authorList>
            <person name="Xu L."/>
        </authorList>
    </citation>
    <scope>NUCLEOTIDE SEQUENCE [LARGE SCALE GENOMIC DNA]</scope>
    <source>
        <strain evidence="7 8">H32</strain>
    </source>
</reference>
<dbReference type="InterPro" id="IPR023801">
    <property type="entry name" value="His_deacetylse_dom"/>
</dbReference>
<evidence type="ECO:0000256" key="3">
    <source>
        <dbReference type="ARBA" id="ARBA00022723"/>
    </source>
</evidence>